<keyword evidence="2" id="KW-1185">Reference proteome</keyword>
<dbReference type="InterPro" id="IPR015943">
    <property type="entry name" value="WD40/YVTN_repeat-like_dom_sf"/>
</dbReference>
<protein>
    <recommendedName>
        <fullName evidence="3">Virginiamycin B lyase</fullName>
    </recommendedName>
</protein>
<dbReference type="RefSeq" id="WP_074428314.1">
    <property type="nucleotide sequence ID" value="NZ_CP016591.1"/>
</dbReference>
<dbReference type="SUPFAM" id="SSF63829">
    <property type="entry name" value="Calcium-dependent phosphotriesterase"/>
    <property type="match status" value="1"/>
</dbReference>
<organism evidence="1 2">
    <name type="scientific">Tsuneonella dongtanensis</name>
    <dbReference type="NCBI Taxonomy" id="692370"/>
    <lineage>
        <taxon>Bacteria</taxon>
        <taxon>Pseudomonadati</taxon>
        <taxon>Pseudomonadota</taxon>
        <taxon>Alphaproteobacteria</taxon>
        <taxon>Sphingomonadales</taxon>
        <taxon>Erythrobacteraceae</taxon>
        <taxon>Tsuneonella</taxon>
    </lineage>
</organism>
<accession>A0A1B2AF77</accession>
<evidence type="ECO:0000313" key="2">
    <source>
        <dbReference type="Proteomes" id="UP000092932"/>
    </source>
</evidence>
<dbReference type="OrthoDB" id="8584394at2"/>
<dbReference type="PROSITE" id="PS51257">
    <property type="entry name" value="PROKAR_LIPOPROTEIN"/>
    <property type="match status" value="1"/>
</dbReference>
<name>A0A1B2AF77_9SPHN</name>
<dbReference type="STRING" id="692370.A6F68_02248"/>
<sequence length="431" mass="45424">MRALALAAALGVGGCATMPPPPVDTLVEPADVTTGTWRKVDAATGRLAEVAELEELARAFPDSGSVQVRLLSAYVRERRGDKAHDLVEAITSRGYRFSQAGEAQLRQFFADQGSNKLFMLSIMPNEVRVGSAVEATVPASVLLPESVLRERQTGRLYASSIVSRGLFRQDGKGGWEEVDLGATGSLSGMVQAPDGTIWIASGAYEPTPDPDTAYRGLIGYDPRSGKVSNKVAPAGATPSDIAIGPDGTLFAADPLMGAIYDSRPNTGHLRMIVVPGTFRSPQGMAVSGNGRFLYVSDYSYGLAVVDLRTGAIDRLPAPNSPFVDGTDGLWFHGGELIAIQNGARPMRIVAHRLAADGRSIVSSRVLEQANPDWTEPGAGSIAGDSLLYIGTGQWDRFGVGGTAVEGKPPLPTEVRRLGVAKKGMAVPKNPG</sequence>
<evidence type="ECO:0000313" key="1">
    <source>
        <dbReference type="EMBL" id="ANY20748.1"/>
    </source>
</evidence>
<dbReference type="Proteomes" id="UP000092932">
    <property type="component" value="Chromosome"/>
</dbReference>
<dbReference type="PATRIC" id="fig|692370.5.peg.2261"/>
<dbReference type="KEGG" id="ado:A6F68_02248"/>
<dbReference type="AlphaFoldDB" id="A0A1B2AF77"/>
<dbReference type="Gene3D" id="2.130.10.10">
    <property type="entry name" value="YVTN repeat-like/Quinoprotein amine dehydrogenase"/>
    <property type="match status" value="1"/>
</dbReference>
<evidence type="ECO:0008006" key="3">
    <source>
        <dbReference type="Google" id="ProtNLM"/>
    </source>
</evidence>
<dbReference type="EMBL" id="CP016591">
    <property type="protein sequence ID" value="ANY20748.1"/>
    <property type="molecule type" value="Genomic_DNA"/>
</dbReference>
<proteinExistence type="predicted"/>
<gene>
    <name evidence="1" type="ORF">A6F68_02248</name>
</gene>
<reference evidence="1 2" key="1">
    <citation type="submission" date="2016-07" db="EMBL/GenBank/DDBJ databases">
        <title>Complete genome sequence of Altererythrobacter dongtanensis KCTC 22672, a type strain with esterase isolated from tidal flat.</title>
        <authorList>
            <person name="Cheng H."/>
            <person name="Wu Y.-H."/>
            <person name="Zhou P."/>
            <person name="Huo Y.-Y."/>
            <person name="Wang C.-S."/>
            <person name="Xu X.-W."/>
        </authorList>
    </citation>
    <scope>NUCLEOTIDE SEQUENCE [LARGE SCALE GENOMIC DNA]</scope>
    <source>
        <strain evidence="1 2">KCTC 22672</strain>
    </source>
</reference>